<proteinExistence type="inferred from homology"/>
<dbReference type="InterPro" id="IPR001683">
    <property type="entry name" value="PX_dom"/>
</dbReference>
<dbReference type="SUPFAM" id="SSF56091">
    <property type="entry name" value="DNA ligase/mRNA capping enzyme, catalytic domain"/>
    <property type="match status" value="1"/>
</dbReference>
<evidence type="ECO:0000256" key="25">
    <source>
        <dbReference type="SAM" id="MobiDB-lite"/>
    </source>
</evidence>
<dbReference type="PROSITE" id="PS50195">
    <property type="entry name" value="PX"/>
    <property type="match status" value="1"/>
</dbReference>
<dbReference type="SUPFAM" id="SSF64268">
    <property type="entry name" value="PX domain"/>
    <property type="match status" value="1"/>
</dbReference>
<evidence type="ECO:0000256" key="6">
    <source>
        <dbReference type="ARBA" id="ARBA00019171"/>
    </source>
</evidence>
<keyword evidence="18" id="KW-0472">Membrane</keyword>
<evidence type="ECO:0000256" key="13">
    <source>
        <dbReference type="ARBA" id="ARBA00022927"/>
    </source>
</evidence>
<dbReference type="InterPro" id="IPR036871">
    <property type="entry name" value="PX_dom_sf"/>
</dbReference>
<evidence type="ECO:0000256" key="22">
    <source>
        <dbReference type="ARBA" id="ARBA00044624"/>
    </source>
</evidence>
<comment type="subunit">
    <text evidence="23">Heterodimer. The mRNA-capping enzyme is composed of two separate chains alpha and beta, respectively a mRNA guanylyltransferase and an mRNA 5'-triphosphate monophosphatase.</text>
</comment>
<dbReference type="FunFam" id="3.30.470.30:FF:000011">
    <property type="entry name" value="mRNA-capping enzyme subunit alpha"/>
    <property type="match status" value="1"/>
</dbReference>
<dbReference type="CDD" id="cd07895">
    <property type="entry name" value="Adenylation_mRNA_capping"/>
    <property type="match status" value="1"/>
</dbReference>
<keyword evidence="19" id="KW-0539">Nucleus</keyword>
<evidence type="ECO:0000256" key="8">
    <source>
        <dbReference type="ARBA" id="ARBA00022664"/>
    </source>
</evidence>
<keyword evidence="10" id="KW-0548">Nucleotidyltransferase</keyword>
<dbReference type="GO" id="GO:0042147">
    <property type="term" value="P:retrograde transport, endosome to Golgi"/>
    <property type="evidence" value="ECO:0007669"/>
    <property type="project" value="InterPro"/>
</dbReference>
<protein>
    <recommendedName>
        <fullName evidence="6">mRNA-capping enzyme subunit alpha</fullName>
        <ecNumber evidence="5">2.7.7.50</ecNumber>
    </recommendedName>
    <alternativeName>
        <fullName evidence="20">GTP--RNA guanylyltransferase</fullName>
    </alternativeName>
    <alternativeName>
        <fullName evidence="21">mRNA guanylyltransferase</fullName>
    </alternativeName>
</protein>
<accession>A0AAE0PJP4</accession>
<keyword evidence="16" id="KW-0446">Lipid-binding</keyword>
<dbReference type="InterPro" id="IPR013846">
    <property type="entry name" value="mRNA_cap_enzyme_C"/>
</dbReference>
<feature type="region of interest" description="Disordered" evidence="25">
    <location>
        <begin position="1"/>
        <end position="58"/>
    </location>
</feature>
<evidence type="ECO:0000256" key="11">
    <source>
        <dbReference type="ARBA" id="ARBA00022741"/>
    </source>
</evidence>
<evidence type="ECO:0000256" key="14">
    <source>
        <dbReference type="ARBA" id="ARBA00023006"/>
    </source>
</evidence>
<keyword evidence="14" id="KW-0072">Autophagy</keyword>
<evidence type="ECO:0000256" key="5">
    <source>
        <dbReference type="ARBA" id="ARBA00012475"/>
    </source>
</evidence>
<comment type="caution">
    <text evidence="27">The sequence shown here is derived from an EMBL/GenBank/DDBJ whole genome shotgun (WGS) entry which is preliminary data.</text>
</comment>
<evidence type="ECO:0000256" key="23">
    <source>
        <dbReference type="ARBA" id="ARBA00047082"/>
    </source>
</evidence>
<dbReference type="GO" id="GO:0005829">
    <property type="term" value="C:cytosol"/>
    <property type="evidence" value="ECO:0007669"/>
    <property type="project" value="GOC"/>
</dbReference>
<evidence type="ECO:0000259" key="26">
    <source>
        <dbReference type="PROSITE" id="PS50195"/>
    </source>
</evidence>
<dbReference type="AlphaFoldDB" id="A0AAE0PJP4"/>
<dbReference type="GO" id="GO:0006914">
    <property type="term" value="P:autophagy"/>
    <property type="evidence" value="ECO:0007669"/>
    <property type="project" value="UniProtKB-KW"/>
</dbReference>
<keyword evidence="11" id="KW-0547">Nucleotide-binding</keyword>
<evidence type="ECO:0000256" key="12">
    <source>
        <dbReference type="ARBA" id="ARBA00022753"/>
    </source>
</evidence>
<dbReference type="GO" id="GO:0015031">
    <property type="term" value="P:protein transport"/>
    <property type="evidence" value="ECO:0007669"/>
    <property type="project" value="UniProtKB-KW"/>
</dbReference>
<dbReference type="InterPro" id="IPR015404">
    <property type="entry name" value="Vps5_C"/>
</dbReference>
<evidence type="ECO:0000256" key="2">
    <source>
        <dbReference type="ARBA" id="ARBA00004481"/>
    </source>
</evidence>
<evidence type="ECO:0000313" key="28">
    <source>
        <dbReference type="Proteomes" id="UP001281003"/>
    </source>
</evidence>
<dbReference type="Pfam" id="PF03919">
    <property type="entry name" value="mRNA_cap_C"/>
    <property type="match status" value="1"/>
</dbReference>
<feature type="compositionally biased region" description="Basic and acidic residues" evidence="25">
    <location>
        <begin position="417"/>
        <end position="430"/>
    </location>
</feature>
<dbReference type="Pfam" id="PF09325">
    <property type="entry name" value="Vps5"/>
    <property type="match status" value="1"/>
</dbReference>
<evidence type="ECO:0000256" key="18">
    <source>
        <dbReference type="ARBA" id="ARBA00023136"/>
    </source>
</evidence>
<evidence type="ECO:0000256" key="21">
    <source>
        <dbReference type="ARBA" id="ARBA00030702"/>
    </source>
</evidence>
<keyword evidence="7" id="KW-0813">Transport</keyword>
<evidence type="ECO:0000313" key="27">
    <source>
        <dbReference type="EMBL" id="KAK3401240.1"/>
    </source>
</evidence>
<evidence type="ECO:0000256" key="3">
    <source>
        <dbReference type="ARBA" id="ARBA00010237"/>
    </source>
</evidence>
<dbReference type="GO" id="GO:0005634">
    <property type="term" value="C:nucleus"/>
    <property type="evidence" value="ECO:0007669"/>
    <property type="project" value="UniProtKB-SubCell"/>
</dbReference>
<dbReference type="Gene3D" id="3.30.470.30">
    <property type="entry name" value="DNA ligase/mRNA capping enzyme"/>
    <property type="match status" value="1"/>
</dbReference>
<evidence type="ECO:0000256" key="19">
    <source>
        <dbReference type="ARBA" id="ARBA00023242"/>
    </source>
</evidence>
<comment type="similarity">
    <text evidence="4">Belongs to the sorting nexin family.</text>
</comment>
<reference evidence="27" key="1">
    <citation type="journal article" date="2023" name="Mol. Phylogenet. Evol.">
        <title>Genome-scale phylogeny and comparative genomics of the fungal order Sordariales.</title>
        <authorList>
            <person name="Hensen N."/>
            <person name="Bonometti L."/>
            <person name="Westerberg I."/>
            <person name="Brannstrom I.O."/>
            <person name="Guillou S."/>
            <person name="Cros-Aarteil S."/>
            <person name="Calhoun S."/>
            <person name="Haridas S."/>
            <person name="Kuo A."/>
            <person name="Mondo S."/>
            <person name="Pangilinan J."/>
            <person name="Riley R."/>
            <person name="LaButti K."/>
            <person name="Andreopoulos B."/>
            <person name="Lipzen A."/>
            <person name="Chen C."/>
            <person name="Yan M."/>
            <person name="Daum C."/>
            <person name="Ng V."/>
            <person name="Clum A."/>
            <person name="Steindorff A."/>
            <person name="Ohm R.A."/>
            <person name="Martin F."/>
            <person name="Silar P."/>
            <person name="Natvig D.O."/>
            <person name="Lalanne C."/>
            <person name="Gautier V."/>
            <person name="Ament-Velasquez S.L."/>
            <person name="Kruys A."/>
            <person name="Hutchinson M.I."/>
            <person name="Powell A.J."/>
            <person name="Barry K."/>
            <person name="Miller A.N."/>
            <person name="Grigoriev I.V."/>
            <person name="Debuchy R."/>
            <person name="Gladieux P."/>
            <person name="Hiltunen Thoren M."/>
            <person name="Johannesson H."/>
        </authorList>
    </citation>
    <scope>NUCLEOTIDE SEQUENCE</scope>
    <source>
        <strain evidence="27">FGSC 1904</strain>
    </source>
</reference>
<dbReference type="CDD" id="cd06867">
    <property type="entry name" value="PX_SNX41_42"/>
    <property type="match status" value="1"/>
</dbReference>
<keyword evidence="17" id="KW-0342">GTP-binding</keyword>
<dbReference type="PANTHER" id="PTHR46979">
    <property type="entry name" value="SORTING NEXIN-41"/>
    <property type="match status" value="1"/>
</dbReference>
<dbReference type="InterPro" id="IPR012340">
    <property type="entry name" value="NA-bd_OB-fold"/>
</dbReference>
<dbReference type="GO" id="GO:0004484">
    <property type="term" value="F:mRNA guanylyltransferase activity"/>
    <property type="evidence" value="ECO:0007669"/>
    <property type="project" value="UniProtKB-EC"/>
</dbReference>
<dbReference type="Gene3D" id="3.30.1520.10">
    <property type="entry name" value="Phox-like domain"/>
    <property type="match status" value="1"/>
</dbReference>
<name>A0AAE0PJP4_SORBR</name>
<evidence type="ECO:0000256" key="9">
    <source>
        <dbReference type="ARBA" id="ARBA00022679"/>
    </source>
</evidence>
<evidence type="ECO:0000256" key="15">
    <source>
        <dbReference type="ARBA" id="ARBA00023042"/>
    </source>
</evidence>
<dbReference type="GO" id="GO:0005524">
    <property type="term" value="F:ATP binding"/>
    <property type="evidence" value="ECO:0007669"/>
    <property type="project" value="InterPro"/>
</dbReference>
<keyword evidence="12" id="KW-0967">Endosome</keyword>
<comment type="function">
    <text evidence="24">Second step of mRNA capping. Transfer of the GMP moiety of GTP to the 5'-end of RNA via an enzyme-GMP covalent reaction intermediate.</text>
</comment>
<dbReference type="Pfam" id="PF00787">
    <property type="entry name" value="PX"/>
    <property type="match status" value="1"/>
</dbReference>
<dbReference type="Gene3D" id="2.40.50.140">
    <property type="entry name" value="Nucleic acid-binding proteins"/>
    <property type="match status" value="1"/>
</dbReference>
<keyword evidence="8" id="KW-0507">mRNA processing</keyword>
<dbReference type="PANTHER" id="PTHR46979:SF2">
    <property type="entry name" value="SORTING NEXIN-41"/>
    <property type="match status" value="1"/>
</dbReference>
<keyword evidence="15" id="KW-0506">mRNA capping</keyword>
<dbReference type="GO" id="GO:0006370">
    <property type="term" value="P:7-methylguanosine mRNA capping"/>
    <property type="evidence" value="ECO:0007669"/>
    <property type="project" value="UniProtKB-KW"/>
</dbReference>
<evidence type="ECO:0000256" key="20">
    <source>
        <dbReference type="ARBA" id="ARBA00029909"/>
    </source>
</evidence>
<comment type="similarity">
    <text evidence="3">Belongs to the eukaryotic GTase family.</text>
</comment>
<reference evidence="27" key="2">
    <citation type="submission" date="2023-07" db="EMBL/GenBank/DDBJ databases">
        <authorList>
            <consortium name="Lawrence Berkeley National Laboratory"/>
            <person name="Haridas S."/>
            <person name="Hensen N."/>
            <person name="Bonometti L."/>
            <person name="Westerberg I."/>
            <person name="Brannstrom I.O."/>
            <person name="Guillou S."/>
            <person name="Cros-Aarteil S."/>
            <person name="Calhoun S."/>
            <person name="Kuo A."/>
            <person name="Mondo S."/>
            <person name="Pangilinan J."/>
            <person name="Riley R."/>
            <person name="LaButti K."/>
            <person name="Andreopoulos B."/>
            <person name="Lipzen A."/>
            <person name="Chen C."/>
            <person name="Yanf M."/>
            <person name="Daum C."/>
            <person name="Ng V."/>
            <person name="Clum A."/>
            <person name="Steindorff A."/>
            <person name="Ohm R."/>
            <person name="Martin F."/>
            <person name="Silar P."/>
            <person name="Natvig D."/>
            <person name="Lalanne C."/>
            <person name="Gautier V."/>
            <person name="Ament-velasquez S.L."/>
            <person name="Kruys A."/>
            <person name="Hutchinson M.I."/>
            <person name="Powell A.J."/>
            <person name="Barry K."/>
            <person name="Miller A.N."/>
            <person name="Grigoriev I.V."/>
            <person name="Debuchy R."/>
            <person name="Gladieux P."/>
            <person name="Thoren M.H."/>
            <person name="Johannesson H."/>
        </authorList>
    </citation>
    <scope>NUCLEOTIDE SEQUENCE</scope>
    <source>
        <strain evidence="27">FGSC 1904</strain>
    </source>
</reference>
<sequence>MWNDEDNNPYGSFERRDSFASSTNPASPTARDWSDVATDDEADDQAHGELVPRRKPGGYDSRIEQMLYENPELPILITEAGKSQESGGRFIVYTIKTGDLTVRRRYSEFASLRDALTRLHPTLVIPPIPEKHTMADYAANPTNAKQDQQIIDLRKRMLAVFLNRCRRMEQVRTDGVWWRFLDPNSSWTEVLHSHPVSSIPKQIMKAPPLDPANPTPGHNFLPVPSTSAKLRTVPASGLDSAAPGSLARFPPDASSLSEQELDAYFIAFETSIKDLESLLTGPMEKVNRRTLNHLSSLASDLSELGARYNAFALSETASTISAAIEKVGQAADSSYIATEELSTSLSASFAEPMRENAQFAGVVRNVLRYRVLKRVQQEMTTDELNKKRALLESLERSEAEARRIDQYLSSSQQIQPPRREPPTQHRRDGSGEDTASIDSDFPPTHGDFSQAPSAKIGAPERTGGTPSHKKAASTSITNKIFGPIRHAVQGVVDVDPERTRRDTIGKTRESILQLEQAQVASAKDVKDASASVLKDLKRFQREKEDDLKRYMLAYAKSQIEWAKKNQETWEEAKVEVNKINEMAVLVQVVPVQLATRTYSASRPITDIAKPGIKAPRELAISLREEVASILGRSSFGFPGAQPVSFARKHLEELRREDYYVCEKSDGIRYLLYLTVDEEEQEVQYLIDRKNDYWFLPRNSMHFPMPNDIQAFHRGTLIDGELVMDTIPGTDRKEPRFLVFDLLALDDKAELLHKPLDKRLGYFSAYVYDPYKKLLQQFPQEIPFMAFKVEMKRMELSYGIETMFREVIPALKHDSDGLIFTCRTTPYHFGTDPHILKWKAPHENTLDFRLRLNFPTVQATEDELDDGYPDQFVDYDSVPQAELHIFLGNDSGGNKYELFPDPLYLSEEEWDTLKALGDPLQDRVVECCLDSEGRWRLFRFRDDKNEANHTSTVQSVMASIKDGVSDTELLAAATAIKEAWKIRAQKRRAEQGQGQGKH</sequence>
<keyword evidence="13" id="KW-0653">Protein transport</keyword>
<dbReference type="FunFam" id="2.40.50.140:FF:000275">
    <property type="entry name" value="mRNA-capping enzyme subunit alpha"/>
    <property type="match status" value="1"/>
</dbReference>
<dbReference type="InterPro" id="IPR027267">
    <property type="entry name" value="AH/BAR_dom_sf"/>
</dbReference>
<dbReference type="InterPro" id="IPR044106">
    <property type="entry name" value="PX_Snx41/Atg20"/>
</dbReference>
<dbReference type="GO" id="GO:0035091">
    <property type="term" value="F:phosphatidylinositol binding"/>
    <property type="evidence" value="ECO:0007669"/>
    <property type="project" value="InterPro"/>
</dbReference>
<dbReference type="GO" id="GO:0005525">
    <property type="term" value="F:GTP binding"/>
    <property type="evidence" value="ECO:0007669"/>
    <property type="project" value="UniProtKB-KW"/>
</dbReference>
<evidence type="ECO:0000256" key="7">
    <source>
        <dbReference type="ARBA" id="ARBA00022448"/>
    </source>
</evidence>
<comment type="catalytic activity">
    <reaction evidence="22">
        <text>a 5'-end diphospho-ribonucleoside in mRNA + GTP + H(+) = a 5'-end (5'-triphosphoguanosine)-ribonucleoside in mRNA + diphosphate</text>
        <dbReference type="Rhea" id="RHEA:67012"/>
        <dbReference type="Rhea" id="RHEA-COMP:17165"/>
        <dbReference type="Rhea" id="RHEA-COMP:17166"/>
        <dbReference type="ChEBI" id="CHEBI:15378"/>
        <dbReference type="ChEBI" id="CHEBI:33019"/>
        <dbReference type="ChEBI" id="CHEBI:37565"/>
        <dbReference type="ChEBI" id="CHEBI:167616"/>
        <dbReference type="ChEBI" id="CHEBI:167617"/>
        <dbReference type="EC" id="2.7.7.50"/>
    </reaction>
    <physiologicalReaction direction="left-to-right" evidence="22">
        <dbReference type="Rhea" id="RHEA:67013"/>
    </physiologicalReaction>
</comment>
<keyword evidence="28" id="KW-1185">Reference proteome</keyword>
<dbReference type="Proteomes" id="UP001281003">
    <property type="component" value="Unassembled WGS sequence"/>
</dbReference>
<feature type="region of interest" description="Disordered" evidence="25">
    <location>
        <begin position="406"/>
        <end position="478"/>
    </location>
</feature>
<feature type="domain" description="PX" evidence="26">
    <location>
        <begin position="71"/>
        <end position="187"/>
    </location>
</feature>
<evidence type="ECO:0000256" key="1">
    <source>
        <dbReference type="ARBA" id="ARBA00004123"/>
    </source>
</evidence>
<organism evidence="27 28">
    <name type="scientific">Sordaria brevicollis</name>
    <dbReference type="NCBI Taxonomy" id="83679"/>
    <lineage>
        <taxon>Eukaryota</taxon>
        <taxon>Fungi</taxon>
        <taxon>Dikarya</taxon>
        <taxon>Ascomycota</taxon>
        <taxon>Pezizomycotina</taxon>
        <taxon>Sordariomycetes</taxon>
        <taxon>Sordariomycetidae</taxon>
        <taxon>Sordariales</taxon>
        <taxon>Sordariaceae</taxon>
        <taxon>Sordaria</taxon>
    </lineage>
</organism>
<dbReference type="SMART" id="SM00312">
    <property type="entry name" value="PX"/>
    <property type="match status" value="1"/>
</dbReference>
<evidence type="ECO:0000256" key="24">
    <source>
        <dbReference type="ARBA" id="ARBA00053845"/>
    </source>
</evidence>
<evidence type="ECO:0000256" key="4">
    <source>
        <dbReference type="ARBA" id="ARBA00010883"/>
    </source>
</evidence>
<keyword evidence="9" id="KW-0808">Transferase</keyword>
<dbReference type="EMBL" id="JAUTDP010000003">
    <property type="protein sequence ID" value="KAK3401240.1"/>
    <property type="molecule type" value="Genomic_DNA"/>
</dbReference>
<comment type="subcellular location">
    <subcellularLocation>
        <location evidence="2">Endosome membrane</location>
        <topology evidence="2">Peripheral membrane protein</topology>
    </subcellularLocation>
    <subcellularLocation>
        <location evidence="1">Nucleus</location>
    </subcellularLocation>
</comment>
<dbReference type="Gene3D" id="1.20.1270.60">
    <property type="entry name" value="Arfaptin homology (AH) domain/BAR domain"/>
    <property type="match status" value="2"/>
</dbReference>
<dbReference type="InterPro" id="IPR001339">
    <property type="entry name" value="mRNA_cap_enzyme_adenylation"/>
</dbReference>
<dbReference type="Pfam" id="PF01331">
    <property type="entry name" value="mRNA_cap_enzyme"/>
    <property type="match status" value="1"/>
</dbReference>
<dbReference type="SUPFAM" id="SSF50249">
    <property type="entry name" value="Nucleic acid-binding proteins"/>
    <property type="match status" value="1"/>
</dbReference>
<dbReference type="EC" id="2.7.7.50" evidence="5"/>
<evidence type="ECO:0000256" key="17">
    <source>
        <dbReference type="ARBA" id="ARBA00023134"/>
    </source>
</evidence>
<dbReference type="GO" id="GO:0010008">
    <property type="term" value="C:endosome membrane"/>
    <property type="evidence" value="ECO:0007669"/>
    <property type="project" value="UniProtKB-SubCell"/>
</dbReference>
<gene>
    <name evidence="27" type="ORF">B0T20DRAFT_451831</name>
</gene>
<evidence type="ECO:0000256" key="10">
    <source>
        <dbReference type="ARBA" id="ARBA00022695"/>
    </source>
</evidence>
<evidence type="ECO:0000256" key="16">
    <source>
        <dbReference type="ARBA" id="ARBA00023121"/>
    </source>
</evidence>
<dbReference type="InterPro" id="IPR051079">
    <property type="entry name" value="Sorting_Nexin_Autophagy"/>
</dbReference>